<keyword evidence="3" id="KW-1185">Reference proteome</keyword>
<evidence type="ECO:0000313" key="2">
    <source>
        <dbReference type="EMBL" id="ADU64057.1"/>
    </source>
</evidence>
<proteinExistence type="predicted"/>
<dbReference type="HOGENOM" id="CLU_681003_0_0_7"/>
<dbReference type="InterPro" id="IPR029063">
    <property type="entry name" value="SAM-dependent_MTases_sf"/>
</dbReference>
<evidence type="ECO:0000259" key="1">
    <source>
        <dbReference type="Pfam" id="PF08241"/>
    </source>
</evidence>
<dbReference type="InterPro" id="IPR013216">
    <property type="entry name" value="Methyltransf_11"/>
</dbReference>
<dbReference type="GO" id="GO:0032259">
    <property type="term" value="P:methylation"/>
    <property type="evidence" value="ECO:0007669"/>
    <property type="project" value="UniProtKB-KW"/>
</dbReference>
<dbReference type="GO" id="GO:0003755">
    <property type="term" value="F:peptidyl-prolyl cis-trans isomerase activity"/>
    <property type="evidence" value="ECO:0007669"/>
    <property type="project" value="InterPro"/>
</dbReference>
<reference evidence="3" key="1">
    <citation type="submission" date="2010-12" db="EMBL/GenBank/DDBJ databases">
        <title>Complete sequence of Desulfovibrio aespoeensis Aspo-2.</title>
        <authorList>
            <consortium name="US DOE Joint Genome Institute"/>
            <person name="Lucas S."/>
            <person name="Copeland A."/>
            <person name="Lapidus A."/>
            <person name="Cheng J.-F."/>
            <person name="Goodwin L."/>
            <person name="Pitluck S."/>
            <person name="Chertkov O."/>
            <person name="Misra M."/>
            <person name="Detter J.C."/>
            <person name="Han C."/>
            <person name="Tapia R."/>
            <person name="Land M."/>
            <person name="Hauser L."/>
            <person name="Kyrpides N."/>
            <person name="Ivanova N."/>
            <person name="Ovchinnikova G."/>
            <person name="Pedersen K."/>
            <person name="Jagevall S."/>
            <person name="Hazen T."/>
            <person name="Woyke T."/>
        </authorList>
    </citation>
    <scope>NUCLEOTIDE SEQUENCE [LARGE SCALE GENOMIC DNA]</scope>
    <source>
        <strain evidence="3">ATCC 700646 / DSM 10631 / Aspo-2</strain>
    </source>
</reference>
<evidence type="ECO:0000313" key="3">
    <source>
        <dbReference type="Proteomes" id="UP000002191"/>
    </source>
</evidence>
<dbReference type="STRING" id="643562.Daes_3064"/>
<organism evidence="2 3">
    <name type="scientific">Pseudodesulfovibrio aespoeensis (strain ATCC 700646 / DSM 10631 / Aspo-2)</name>
    <name type="common">Desulfovibrio aespoeensis</name>
    <dbReference type="NCBI Taxonomy" id="643562"/>
    <lineage>
        <taxon>Bacteria</taxon>
        <taxon>Pseudomonadati</taxon>
        <taxon>Thermodesulfobacteriota</taxon>
        <taxon>Desulfovibrionia</taxon>
        <taxon>Desulfovibrionales</taxon>
        <taxon>Desulfovibrionaceae</taxon>
    </lineage>
</organism>
<dbReference type="CDD" id="cd02440">
    <property type="entry name" value="AdoMet_MTases"/>
    <property type="match status" value="1"/>
</dbReference>
<dbReference type="KEGG" id="das:Daes_3064"/>
<gene>
    <name evidence="2" type="ordered locus">Daes_3064</name>
</gene>
<dbReference type="Proteomes" id="UP000002191">
    <property type="component" value="Chromosome"/>
</dbReference>
<dbReference type="AlphaFoldDB" id="E6VZX5"/>
<dbReference type="SUPFAM" id="SSF53335">
    <property type="entry name" value="S-adenosyl-L-methionine-dependent methyltransferases"/>
    <property type="match status" value="1"/>
</dbReference>
<dbReference type="Gene3D" id="3.10.50.40">
    <property type="match status" value="1"/>
</dbReference>
<dbReference type="eggNOG" id="COG2226">
    <property type="taxonomic scope" value="Bacteria"/>
</dbReference>
<dbReference type="PANTHER" id="PTHR43036">
    <property type="entry name" value="OSJNBB0011N17.9 PROTEIN"/>
    <property type="match status" value="1"/>
</dbReference>
<dbReference type="OrthoDB" id="529208at2"/>
<dbReference type="RefSeq" id="WP_013515958.1">
    <property type="nucleotide sequence ID" value="NC_014844.1"/>
</dbReference>
<dbReference type="EMBL" id="CP002431">
    <property type="protein sequence ID" value="ADU64057.1"/>
    <property type="molecule type" value="Genomic_DNA"/>
</dbReference>
<dbReference type="eggNOG" id="COG1047">
    <property type="taxonomic scope" value="Bacteria"/>
</dbReference>
<dbReference type="PANTHER" id="PTHR43036:SF2">
    <property type="entry name" value="OS04G0481300 PROTEIN"/>
    <property type="match status" value="1"/>
</dbReference>
<reference evidence="2 3" key="2">
    <citation type="journal article" date="2014" name="Genome Announc.">
        <title>Complete Genome Sequence of the Subsurface, Mesophilic Sulfate-Reducing Bacterium Desulfovibrio aespoeensis Aspo-2.</title>
        <authorList>
            <person name="Pedersen K."/>
            <person name="Bengtsson A."/>
            <person name="Edlund J."/>
            <person name="Rabe L."/>
            <person name="Hazen T."/>
            <person name="Chakraborty R."/>
            <person name="Goodwin L."/>
            <person name="Shapiro N."/>
        </authorList>
    </citation>
    <scope>NUCLEOTIDE SEQUENCE [LARGE SCALE GENOMIC DNA]</scope>
    <source>
        <strain evidence="3">ATCC 700646 / DSM 10631 / Aspo-2</strain>
    </source>
</reference>
<sequence>MAHITQDSVVTAYFEISWESAHAAHVERYLAREVSFVRDILPLGLKSRMRGLGPGDSVELALDPSEIPGFKPGKVLDMPIARFKAPFIHNRKLKPRLGRFYPQHLIVDVPGTRPDSDAPFRVVDTDKTGFKADLNHPMAGRDVRVKATVMDIRPPSGKTGTLRRWSDILFNGPGMQAQLPDTPTDFFSEEPFARADESDDARFYTRPRPVAHLDSQAMENLTATYAALLTNATDLLDLMAGHDSHLPEGLSPRSVTGLGMNAQDMAANPALTASVVHDLNQDPELPFADASFDAILCTVSVEYLIHPFEVFEAAARTLRPGGIFVLSFSNRWFEPKVIHVWSELHEFERMGLVSQYFSHSGRFGDVRTISERGWPRPGDSQDRHFPHQAESDPVYVVWARLEQ</sequence>
<dbReference type="InterPro" id="IPR046357">
    <property type="entry name" value="PPIase_dom_sf"/>
</dbReference>
<name>E6VZX5_PSEA9</name>
<feature type="domain" description="Methyltransferase type 11" evidence="1">
    <location>
        <begin position="275"/>
        <end position="326"/>
    </location>
</feature>
<keyword evidence="2" id="KW-0489">Methyltransferase</keyword>
<dbReference type="Gene3D" id="3.40.50.150">
    <property type="entry name" value="Vaccinia Virus protein VP39"/>
    <property type="match status" value="1"/>
</dbReference>
<dbReference type="Pfam" id="PF08241">
    <property type="entry name" value="Methyltransf_11"/>
    <property type="match status" value="1"/>
</dbReference>
<keyword evidence="2" id="KW-0808">Transferase</keyword>
<protein>
    <submittedName>
        <fullName evidence="2">Methyltransferase type 11</fullName>
    </submittedName>
</protein>
<accession>E6VZX5</accession>
<dbReference type="GO" id="GO:0008757">
    <property type="term" value="F:S-adenosylmethionine-dependent methyltransferase activity"/>
    <property type="evidence" value="ECO:0007669"/>
    <property type="project" value="InterPro"/>
</dbReference>